<dbReference type="OrthoDB" id="8478755at2"/>
<accession>A0A7W6C440</accession>
<dbReference type="RefSeq" id="WP_139224734.1">
    <property type="nucleotide sequence ID" value="NZ_FOOA01000028.1"/>
</dbReference>
<dbReference type="EMBL" id="JACIDO010000017">
    <property type="protein sequence ID" value="MBB3938097.1"/>
    <property type="molecule type" value="Genomic_DNA"/>
</dbReference>
<sequence>MKAIILDGTPEEIRAALPGYLDAASTIVLPNAVPSPTKAATKTATNEDEDDFDVSYIEKQTARRYLNRRILHDTQRTILTTLAKASPEMVTAPELQEKLGISTSQFAGMMGAMGRRLTNTPGWVEGDCLFIQEWDTEKGYYCYGLPDSVIEAMKAEKLI</sequence>
<dbReference type="AlphaFoldDB" id="A0A7W6C440"/>
<name>A0A7W6C440_9HYPH</name>
<protein>
    <submittedName>
        <fullName evidence="1">Uncharacterized protein</fullName>
    </submittedName>
</protein>
<reference evidence="1 2" key="1">
    <citation type="submission" date="2020-08" db="EMBL/GenBank/DDBJ databases">
        <title>Genomic Encyclopedia of Type Strains, Phase IV (KMG-IV): sequencing the most valuable type-strain genomes for metagenomic binning, comparative biology and taxonomic classification.</title>
        <authorList>
            <person name="Goeker M."/>
        </authorList>
    </citation>
    <scope>NUCLEOTIDE SEQUENCE [LARGE SCALE GENOMIC DNA]</scope>
    <source>
        <strain evidence="1 2">DSM 25024</strain>
    </source>
</reference>
<keyword evidence="2" id="KW-1185">Reference proteome</keyword>
<gene>
    <name evidence="1" type="ORF">GGR05_004267</name>
</gene>
<organism evidence="1 2">
    <name type="scientific">Aureimonas phyllosphaerae</name>
    <dbReference type="NCBI Taxonomy" id="1166078"/>
    <lineage>
        <taxon>Bacteria</taxon>
        <taxon>Pseudomonadati</taxon>
        <taxon>Pseudomonadota</taxon>
        <taxon>Alphaproteobacteria</taxon>
        <taxon>Hyphomicrobiales</taxon>
        <taxon>Aurantimonadaceae</taxon>
        <taxon>Aureimonas</taxon>
    </lineage>
</organism>
<comment type="caution">
    <text evidence="1">The sequence shown here is derived from an EMBL/GenBank/DDBJ whole genome shotgun (WGS) entry which is preliminary data.</text>
</comment>
<evidence type="ECO:0000313" key="1">
    <source>
        <dbReference type="EMBL" id="MBB3938097.1"/>
    </source>
</evidence>
<dbReference type="Proteomes" id="UP000531216">
    <property type="component" value="Unassembled WGS sequence"/>
</dbReference>
<proteinExistence type="predicted"/>
<evidence type="ECO:0000313" key="2">
    <source>
        <dbReference type="Proteomes" id="UP000531216"/>
    </source>
</evidence>